<evidence type="ECO:0000313" key="1">
    <source>
        <dbReference type="EMBL" id="KAK1732770.1"/>
    </source>
</evidence>
<protein>
    <submittedName>
        <fullName evidence="1">Uncharacterized protein</fullName>
    </submittedName>
</protein>
<evidence type="ECO:0000313" key="2">
    <source>
        <dbReference type="Proteomes" id="UP001224775"/>
    </source>
</evidence>
<name>A0AAD8XSQ0_9STRA</name>
<proteinExistence type="predicted"/>
<dbReference type="Proteomes" id="UP001224775">
    <property type="component" value="Unassembled WGS sequence"/>
</dbReference>
<dbReference type="EMBL" id="JATAAI010000057">
    <property type="protein sequence ID" value="KAK1732770.1"/>
    <property type="molecule type" value="Genomic_DNA"/>
</dbReference>
<reference evidence="1" key="1">
    <citation type="submission" date="2023-06" db="EMBL/GenBank/DDBJ databases">
        <title>Survivors Of The Sea: Transcriptome response of Skeletonema marinoi to long-term dormancy.</title>
        <authorList>
            <person name="Pinder M.I.M."/>
            <person name="Kourtchenko O."/>
            <person name="Robertson E.K."/>
            <person name="Larsson T."/>
            <person name="Maumus F."/>
            <person name="Osuna-Cruz C.M."/>
            <person name="Vancaester E."/>
            <person name="Stenow R."/>
            <person name="Vandepoele K."/>
            <person name="Ploug H."/>
            <person name="Bruchert V."/>
            <person name="Godhe A."/>
            <person name="Topel M."/>
        </authorList>
    </citation>
    <scope>NUCLEOTIDE SEQUENCE</scope>
    <source>
        <strain evidence="1">R05AC</strain>
    </source>
</reference>
<sequence length="220" mass="25384">MNDTSNHDIITGPIQWYRNEKERLNVMFARSEDYPVFNRLPKLMYRLEVLEAELRNLVLILNDSRVPAWKEKMSLLDEMTTFLTDGDDEITSLSELLQEHLRVLNSRKKEMKIDGIESTVLGGGVGDDAESDLEVDAARKRPKQQFGPRRKRRMSLRSRNDTIDNWLTMDDDNFAAAAAPGSATMISTHLWTSKISWWTDNEYLIPLFIANTIISNNHII</sequence>
<dbReference type="AlphaFoldDB" id="A0AAD8XSQ0"/>
<accession>A0AAD8XSQ0</accession>
<gene>
    <name evidence="1" type="ORF">QTG54_016482</name>
</gene>
<organism evidence="1 2">
    <name type="scientific">Skeletonema marinoi</name>
    <dbReference type="NCBI Taxonomy" id="267567"/>
    <lineage>
        <taxon>Eukaryota</taxon>
        <taxon>Sar</taxon>
        <taxon>Stramenopiles</taxon>
        <taxon>Ochrophyta</taxon>
        <taxon>Bacillariophyta</taxon>
        <taxon>Coscinodiscophyceae</taxon>
        <taxon>Thalassiosirophycidae</taxon>
        <taxon>Thalassiosirales</taxon>
        <taxon>Skeletonemataceae</taxon>
        <taxon>Skeletonema</taxon>
        <taxon>Skeletonema marinoi-dohrnii complex</taxon>
    </lineage>
</organism>
<keyword evidence="2" id="KW-1185">Reference proteome</keyword>
<comment type="caution">
    <text evidence="1">The sequence shown here is derived from an EMBL/GenBank/DDBJ whole genome shotgun (WGS) entry which is preliminary data.</text>
</comment>